<dbReference type="InterPro" id="IPR003599">
    <property type="entry name" value="Ig_sub"/>
</dbReference>
<name>A0A8C6L237_NOTFU</name>
<dbReference type="Proteomes" id="UP000694548">
    <property type="component" value="Chromosome sgr11"/>
</dbReference>
<feature type="compositionally biased region" description="Low complexity" evidence="10">
    <location>
        <begin position="137"/>
        <end position="148"/>
    </location>
</feature>
<dbReference type="InterPro" id="IPR013783">
    <property type="entry name" value="Ig-like_fold"/>
</dbReference>
<dbReference type="InterPro" id="IPR007110">
    <property type="entry name" value="Ig-like_dom"/>
</dbReference>
<feature type="compositionally biased region" description="Basic and acidic residues" evidence="10">
    <location>
        <begin position="151"/>
        <end position="162"/>
    </location>
</feature>
<proteinExistence type="inferred from homology"/>
<evidence type="ECO:0000313" key="12">
    <source>
        <dbReference type="Ensembl" id="ENSNFUP00015011054.1"/>
    </source>
</evidence>
<dbReference type="GO" id="GO:0060097">
    <property type="term" value="P:cytoskeletal rearrangement involved in phagocytosis, engulfment"/>
    <property type="evidence" value="ECO:0007669"/>
    <property type="project" value="TreeGrafter"/>
</dbReference>
<dbReference type="FunFam" id="2.60.40.10:FF:000774">
    <property type="entry name" value="Hepatitis A virus cellular receptor 1"/>
    <property type="match status" value="1"/>
</dbReference>
<keyword evidence="7" id="KW-0325">Glycoprotein</keyword>
<reference evidence="12" key="1">
    <citation type="submission" date="2014-08" db="EMBL/GenBank/DDBJ databases">
        <authorList>
            <person name="Senf B."/>
            <person name="Petzold A."/>
            <person name="Downie B.R."/>
            <person name="Koch P."/>
            <person name="Platzer M."/>
        </authorList>
    </citation>
    <scope>NUCLEOTIDE SEQUENCE [LARGE SCALE GENOMIC DNA]</scope>
    <source>
        <strain evidence="12">GRZ</strain>
    </source>
</reference>
<dbReference type="InterPro" id="IPR036179">
    <property type="entry name" value="Ig-like_dom_sf"/>
</dbReference>
<dbReference type="Pfam" id="PF07686">
    <property type="entry name" value="V-set"/>
    <property type="match status" value="1"/>
</dbReference>
<evidence type="ECO:0000256" key="3">
    <source>
        <dbReference type="ARBA" id="ARBA00022729"/>
    </source>
</evidence>
<keyword evidence="4" id="KW-1133">Transmembrane helix</keyword>
<dbReference type="Ensembl" id="ENSNFUT00015011606.1">
    <property type="protein sequence ID" value="ENSNFUP00015011054.1"/>
    <property type="gene ID" value="ENSNFUG00015005462.1"/>
</dbReference>
<dbReference type="InterPro" id="IPR013106">
    <property type="entry name" value="Ig_V-set"/>
</dbReference>
<keyword evidence="8" id="KW-0393">Immunoglobulin domain</keyword>
<evidence type="ECO:0000313" key="13">
    <source>
        <dbReference type="Proteomes" id="UP000694548"/>
    </source>
</evidence>
<dbReference type="PROSITE" id="PS50835">
    <property type="entry name" value="IG_LIKE"/>
    <property type="match status" value="1"/>
</dbReference>
<keyword evidence="6" id="KW-1015">Disulfide bond</keyword>
<evidence type="ECO:0000256" key="9">
    <source>
        <dbReference type="ARBA" id="ARBA00038203"/>
    </source>
</evidence>
<dbReference type="GO" id="GO:0043277">
    <property type="term" value="P:apoptotic cell clearance"/>
    <property type="evidence" value="ECO:0007669"/>
    <property type="project" value="TreeGrafter"/>
</dbReference>
<evidence type="ECO:0000256" key="1">
    <source>
        <dbReference type="ARBA" id="ARBA00004479"/>
    </source>
</evidence>
<sequence length="170" mass="18730">MEEEEQKAGLGLGITVQPRWLLVWCCATVVGQTGQKVTLTCNYDTQQHGALHVCWGRGDVPLRGCDNLLVSTDGHKVTERVSSSFQLLGRLDQGDVSLTIQNLTTKDAGRYGCRVEIPGWANDEKRQFDLAVERDPTTSPTSEPEPITADQTHEGTSREAPADKLYIIFS</sequence>
<reference evidence="12" key="3">
    <citation type="submission" date="2025-09" db="UniProtKB">
        <authorList>
            <consortium name="Ensembl"/>
        </authorList>
    </citation>
    <scope>IDENTIFICATION</scope>
</reference>
<evidence type="ECO:0000256" key="8">
    <source>
        <dbReference type="ARBA" id="ARBA00023319"/>
    </source>
</evidence>
<evidence type="ECO:0000259" key="11">
    <source>
        <dbReference type="PROSITE" id="PS50835"/>
    </source>
</evidence>
<evidence type="ECO:0000256" key="7">
    <source>
        <dbReference type="ARBA" id="ARBA00023180"/>
    </source>
</evidence>
<evidence type="ECO:0000256" key="6">
    <source>
        <dbReference type="ARBA" id="ARBA00023157"/>
    </source>
</evidence>
<reference evidence="12" key="2">
    <citation type="submission" date="2025-08" db="UniProtKB">
        <authorList>
            <consortium name="Ensembl"/>
        </authorList>
    </citation>
    <scope>IDENTIFICATION</scope>
</reference>
<comment type="similarity">
    <text evidence="9">Belongs to the immunoglobulin superfamily. TIM family.</text>
</comment>
<comment type="subcellular location">
    <subcellularLocation>
        <location evidence="1">Membrane</location>
        <topology evidence="1">Single-pass type I membrane protein</topology>
    </subcellularLocation>
</comment>
<evidence type="ECO:0000256" key="10">
    <source>
        <dbReference type="SAM" id="MobiDB-lite"/>
    </source>
</evidence>
<evidence type="ECO:0000256" key="4">
    <source>
        <dbReference type="ARBA" id="ARBA00022989"/>
    </source>
</evidence>
<feature type="domain" description="Ig-like" evidence="11">
    <location>
        <begin position="18"/>
        <end position="116"/>
    </location>
</feature>
<feature type="region of interest" description="Disordered" evidence="10">
    <location>
        <begin position="131"/>
        <end position="163"/>
    </location>
</feature>
<dbReference type="SMART" id="SM00409">
    <property type="entry name" value="IG"/>
    <property type="match status" value="1"/>
</dbReference>
<dbReference type="PANTHER" id="PTHR46608">
    <property type="entry name" value="T-CELL IMMUNOGLOBULIN AND MUCIN DOMAIN-CONTAINING PROTEIN 4"/>
    <property type="match status" value="1"/>
</dbReference>
<keyword evidence="13" id="KW-1185">Reference proteome</keyword>
<evidence type="ECO:0000256" key="2">
    <source>
        <dbReference type="ARBA" id="ARBA00022692"/>
    </source>
</evidence>
<evidence type="ECO:0000256" key="5">
    <source>
        <dbReference type="ARBA" id="ARBA00023136"/>
    </source>
</evidence>
<protein>
    <recommendedName>
        <fullName evidence="11">Ig-like domain-containing protein</fullName>
    </recommendedName>
</protein>
<dbReference type="PANTHER" id="PTHR46608:SF3">
    <property type="entry name" value="T-CELL IMMUNOGLOBULIN AND MUCIN DOMAIN-CONTAINING PROTEIN 4"/>
    <property type="match status" value="1"/>
</dbReference>
<accession>A0A8C6L237</accession>
<dbReference type="SUPFAM" id="SSF48726">
    <property type="entry name" value="Immunoglobulin"/>
    <property type="match status" value="1"/>
</dbReference>
<dbReference type="AlphaFoldDB" id="A0A8C6L237"/>
<dbReference type="GO" id="GO:0001786">
    <property type="term" value="F:phosphatidylserine binding"/>
    <property type="evidence" value="ECO:0007669"/>
    <property type="project" value="TreeGrafter"/>
</dbReference>
<keyword evidence="2" id="KW-0812">Transmembrane</keyword>
<dbReference type="Gene3D" id="2.60.40.10">
    <property type="entry name" value="Immunoglobulins"/>
    <property type="match status" value="1"/>
</dbReference>
<organism evidence="12 13">
    <name type="scientific">Nothobranchius furzeri</name>
    <name type="common">Turquoise killifish</name>
    <dbReference type="NCBI Taxonomy" id="105023"/>
    <lineage>
        <taxon>Eukaryota</taxon>
        <taxon>Metazoa</taxon>
        <taxon>Chordata</taxon>
        <taxon>Craniata</taxon>
        <taxon>Vertebrata</taxon>
        <taxon>Euteleostomi</taxon>
        <taxon>Actinopterygii</taxon>
        <taxon>Neopterygii</taxon>
        <taxon>Teleostei</taxon>
        <taxon>Neoteleostei</taxon>
        <taxon>Acanthomorphata</taxon>
        <taxon>Ovalentaria</taxon>
        <taxon>Atherinomorphae</taxon>
        <taxon>Cyprinodontiformes</taxon>
        <taxon>Nothobranchiidae</taxon>
        <taxon>Nothobranchius</taxon>
    </lineage>
</organism>
<keyword evidence="5" id="KW-0472">Membrane</keyword>
<dbReference type="SMART" id="SM00406">
    <property type="entry name" value="IGv"/>
    <property type="match status" value="1"/>
</dbReference>
<dbReference type="GO" id="GO:0016020">
    <property type="term" value="C:membrane"/>
    <property type="evidence" value="ECO:0007669"/>
    <property type="project" value="UniProtKB-SubCell"/>
</dbReference>
<dbReference type="GeneTree" id="ENSGT00940000163509"/>
<keyword evidence="3" id="KW-0732">Signal</keyword>